<accession>A0A238LDG2</accession>
<gene>
    <name evidence="1" type="ORF">LOM8899_01759</name>
</gene>
<organism evidence="1 2">
    <name type="scientific">Flavimaricola marinus</name>
    <dbReference type="NCBI Taxonomy" id="1819565"/>
    <lineage>
        <taxon>Bacteria</taxon>
        <taxon>Pseudomonadati</taxon>
        <taxon>Pseudomonadota</taxon>
        <taxon>Alphaproteobacteria</taxon>
        <taxon>Rhodobacterales</taxon>
        <taxon>Paracoccaceae</taxon>
        <taxon>Flavimaricola</taxon>
    </lineage>
</organism>
<dbReference type="SUPFAM" id="SSF55729">
    <property type="entry name" value="Acyl-CoA N-acyltransferases (Nat)"/>
    <property type="match status" value="1"/>
</dbReference>
<reference evidence="1 2" key="1">
    <citation type="submission" date="2017-05" db="EMBL/GenBank/DDBJ databases">
        <authorList>
            <person name="Song R."/>
            <person name="Chenine A.L."/>
            <person name="Ruprecht R.M."/>
        </authorList>
    </citation>
    <scope>NUCLEOTIDE SEQUENCE [LARGE SCALE GENOMIC DNA]</scope>
    <source>
        <strain evidence="1 2">CECT 8899</strain>
    </source>
</reference>
<protein>
    <submittedName>
        <fullName evidence="1">Uncharacterized protein</fullName>
    </submittedName>
</protein>
<dbReference type="InterPro" id="IPR016181">
    <property type="entry name" value="Acyl_CoA_acyltransferase"/>
</dbReference>
<sequence length="300" mass="33094">MRMDRTGQGYRSTSYRAALSHLGQVEPLCDTGGFVLSREIPGTQQRDFMGPYPVLSCDDWGGLADALAALDGEHVSLTCVTDPFCPLSRADLEAMFDKVVPLHEHYIIDLEMPGPISKHHRKKLRKASPVWIEHRAPRPTDLEVWTALYQGLADKHGIDALRRFDAHSFAHQLAVPGAEIVLAWEGQTLLGADLYYFDGGVAYAHLSAYAARGYELSVSYQMMAYAIEAFAGQMQFIDMGGAPMTANAGGVGHFKRGWTDQTRTAHLCGKILNAAAFDKLCHGLPTGYFPPYRAGEFDRK</sequence>
<evidence type="ECO:0000313" key="2">
    <source>
        <dbReference type="Proteomes" id="UP000201613"/>
    </source>
</evidence>
<evidence type="ECO:0000313" key="1">
    <source>
        <dbReference type="EMBL" id="SMY07622.1"/>
    </source>
</evidence>
<keyword evidence="2" id="KW-1185">Reference proteome</keyword>
<proteinExistence type="predicted"/>
<dbReference type="AlphaFoldDB" id="A0A238LDG2"/>
<dbReference type="Proteomes" id="UP000201613">
    <property type="component" value="Unassembled WGS sequence"/>
</dbReference>
<dbReference type="EMBL" id="FXZK01000002">
    <property type="protein sequence ID" value="SMY07622.1"/>
    <property type="molecule type" value="Genomic_DNA"/>
</dbReference>
<name>A0A238LDG2_9RHOB</name>
<dbReference type="Gene3D" id="3.40.630.30">
    <property type="match status" value="1"/>
</dbReference>